<dbReference type="Gene3D" id="4.10.960.10">
    <property type="entry name" value="Ribosomal protein L3, domain 3"/>
    <property type="match status" value="1"/>
</dbReference>
<keyword evidence="3" id="KW-0687">Ribonucleoprotein</keyword>
<dbReference type="FunFam" id="3.30.1430.10:FF:000001">
    <property type="entry name" value="60S ribosomal protein L3"/>
    <property type="match status" value="1"/>
</dbReference>
<dbReference type="GO" id="GO:0003735">
    <property type="term" value="F:structural constituent of ribosome"/>
    <property type="evidence" value="ECO:0007669"/>
    <property type="project" value="InterPro"/>
</dbReference>
<dbReference type="GO" id="GO:0003723">
    <property type="term" value="F:RNA binding"/>
    <property type="evidence" value="ECO:0007669"/>
    <property type="project" value="TreeGrafter"/>
</dbReference>
<comment type="similarity">
    <text evidence="1">Belongs to the universal ribosomal protein uL3 family.</text>
</comment>
<dbReference type="FunFam" id="4.10.960.10:FF:000001">
    <property type="entry name" value="60S ribosomal protein L3"/>
    <property type="match status" value="2"/>
</dbReference>
<evidence type="ECO:0000313" key="5">
    <source>
        <dbReference type="EMBL" id="KAF4661997.1"/>
    </source>
</evidence>
<dbReference type="SUPFAM" id="SSF50447">
    <property type="entry name" value="Translation proteins"/>
    <property type="match status" value="1"/>
</dbReference>
<accession>A0A7J6LRY3</accession>
<organism evidence="5 6">
    <name type="scientific">Perkinsus olseni</name>
    <name type="common">Perkinsus atlanticus</name>
    <dbReference type="NCBI Taxonomy" id="32597"/>
    <lineage>
        <taxon>Eukaryota</taxon>
        <taxon>Sar</taxon>
        <taxon>Alveolata</taxon>
        <taxon>Perkinsozoa</taxon>
        <taxon>Perkinsea</taxon>
        <taxon>Perkinsida</taxon>
        <taxon>Perkinsidae</taxon>
        <taxon>Perkinsus</taxon>
    </lineage>
</organism>
<evidence type="ECO:0000313" key="6">
    <source>
        <dbReference type="Proteomes" id="UP000570595"/>
    </source>
</evidence>
<gene>
    <name evidence="5" type="primary">RPL3</name>
    <name evidence="5" type="ORF">FOZ61_002812</name>
</gene>
<dbReference type="InterPro" id="IPR000597">
    <property type="entry name" value="Ribosomal_uL3"/>
</dbReference>
<dbReference type="FunFam" id="2.40.30.10:FF:000079">
    <property type="entry name" value="60S ribosomal protein L3"/>
    <property type="match status" value="1"/>
</dbReference>
<proteinExistence type="inferred from homology"/>
<protein>
    <submittedName>
        <fullName evidence="5">60S ribosomal protein L3</fullName>
    </submittedName>
</protein>
<feature type="region of interest" description="Disordered" evidence="4">
    <location>
        <begin position="28"/>
        <end position="50"/>
    </location>
</feature>
<keyword evidence="2 5" id="KW-0689">Ribosomal protein</keyword>
<dbReference type="FunFam" id="2.40.30.10:FF:000351">
    <property type="entry name" value="Ribosomal protein L3"/>
    <property type="match status" value="1"/>
</dbReference>
<dbReference type="OrthoDB" id="1611972at2759"/>
<dbReference type="Gene3D" id="2.40.30.10">
    <property type="entry name" value="Translation factors"/>
    <property type="match status" value="1"/>
</dbReference>
<dbReference type="Pfam" id="PF00297">
    <property type="entry name" value="Ribosomal_L3"/>
    <property type="match status" value="1"/>
</dbReference>
<feature type="compositionally biased region" description="Basic residues" evidence="4">
    <location>
        <begin position="32"/>
        <end position="45"/>
    </location>
</feature>
<dbReference type="PANTHER" id="PTHR11363">
    <property type="entry name" value="60S RIBOSOMAL PROTEIN L3-RELATED"/>
    <property type="match status" value="1"/>
</dbReference>
<evidence type="ECO:0000256" key="2">
    <source>
        <dbReference type="ARBA" id="ARBA00022980"/>
    </source>
</evidence>
<dbReference type="InterPro" id="IPR044892">
    <property type="entry name" value="Ribosomal_L3_dom_3_arc_sf"/>
</dbReference>
<sequence>MPCQSSHKAPSTTAMSHRKFEVPRHGSLGFLPRKRTRHHKGKVKSFPKDDQSKPCHLTAFMGYKAGMTHIVRDVDKPGSKLHRKEVVEAVTVLEAPPMVCVGFVGYVETPNGLRALTTVWAKHLSDEVRRRFYKNWYHSKKKAFTKYQEKDHDAEVQRCKKYCQVVRAIMHTQVSKVKLSQKKAHIVEIQVNGGSISDKVDFCQSLFEKEVPIASVFDKDEMVDVIGVTKGHGNTSVTTRWGVTRLARKTHRGLRKVACIGAWHPARVQFQVPRAGQMGYHHRVEINKKIYRIGKALREDPNNAAGSNDLTQKAITPMGGFPHYGEINEDWVMLKGTVTGPKKRVITLRKSLLVQTSRNALEKIDLKFIDTSSKYGHGRFQTSDEKRKYFGREAETTQA</sequence>
<dbReference type="InterPro" id="IPR009000">
    <property type="entry name" value="Transl_B-barrel_sf"/>
</dbReference>
<evidence type="ECO:0000256" key="4">
    <source>
        <dbReference type="SAM" id="MobiDB-lite"/>
    </source>
</evidence>
<dbReference type="PANTHER" id="PTHR11363:SF5">
    <property type="entry name" value="LARGE RIBOSOMAL SUBUNIT PROTEIN UL3"/>
    <property type="match status" value="1"/>
</dbReference>
<dbReference type="InterPro" id="IPR045077">
    <property type="entry name" value="L3_arc_euk"/>
</dbReference>
<dbReference type="EMBL" id="JABAHT010000181">
    <property type="protein sequence ID" value="KAF4661997.1"/>
    <property type="molecule type" value="Genomic_DNA"/>
</dbReference>
<dbReference type="GO" id="GO:0006412">
    <property type="term" value="P:translation"/>
    <property type="evidence" value="ECO:0007669"/>
    <property type="project" value="InterPro"/>
</dbReference>
<dbReference type="Gene3D" id="3.30.1430.10">
    <property type="match status" value="1"/>
</dbReference>
<evidence type="ECO:0000256" key="1">
    <source>
        <dbReference type="ARBA" id="ARBA00006540"/>
    </source>
</evidence>
<reference evidence="5 6" key="1">
    <citation type="submission" date="2020-04" db="EMBL/GenBank/DDBJ databases">
        <title>Perkinsus olseni comparative genomics.</title>
        <authorList>
            <person name="Bogema D.R."/>
        </authorList>
    </citation>
    <scope>NUCLEOTIDE SEQUENCE [LARGE SCALE GENOMIC DNA]</scope>
    <source>
        <strain evidence="5">ATCC PRA-179</strain>
    </source>
</reference>
<dbReference type="GO" id="GO:0022625">
    <property type="term" value="C:cytosolic large ribosomal subunit"/>
    <property type="evidence" value="ECO:0007669"/>
    <property type="project" value="TreeGrafter"/>
</dbReference>
<evidence type="ECO:0000256" key="3">
    <source>
        <dbReference type="ARBA" id="ARBA00023274"/>
    </source>
</evidence>
<dbReference type="Proteomes" id="UP000570595">
    <property type="component" value="Unassembled WGS sequence"/>
</dbReference>
<dbReference type="AlphaFoldDB" id="A0A7J6LRY3"/>
<comment type="caution">
    <text evidence="5">The sequence shown here is derived from an EMBL/GenBank/DDBJ whole genome shotgun (WGS) entry which is preliminary data.</text>
</comment>
<name>A0A7J6LRY3_PEROL</name>